<comment type="function">
    <text evidence="6">Plays an essential role in the assembly of succinate dehydrogenase (SDH), an enzyme complex (also referred to as respiratory complex II) that is a component of both the tricarboxylic acid (TCA) cycle and the mitochondrial electron transport chain, and which couples the oxidation of succinate to fumarate with the reduction of ubiquinone (coenzyme Q) to ubiquinol. Promotes maturation of the iron-sulfur protein subunit of the SDH catalytic dimer, protecting it from the deleterious effects of oxidants. May act together with SDHAF1.</text>
</comment>
<dbReference type="InParanoid" id="B3RQD4"/>
<comment type="subunit">
    <text evidence="6">Interacts with the iron-sulfur protein subunit within the SDH catalytic dimer.</text>
</comment>
<keyword evidence="4 6" id="KW-0496">Mitochondrion</keyword>
<evidence type="ECO:0000256" key="1">
    <source>
        <dbReference type="ARBA" id="ARBA00004305"/>
    </source>
</evidence>
<dbReference type="Proteomes" id="UP000009022">
    <property type="component" value="Unassembled WGS sequence"/>
</dbReference>
<dbReference type="CTD" id="6751374"/>
<dbReference type="PANTHER" id="PTHR13137">
    <property type="entry name" value="DC11 ACN9 HOMOLOG"/>
    <property type="match status" value="1"/>
</dbReference>
<reference evidence="7 8" key="1">
    <citation type="journal article" date="2008" name="Nature">
        <title>The Trichoplax genome and the nature of placozoans.</title>
        <authorList>
            <person name="Srivastava M."/>
            <person name="Begovic E."/>
            <person name="Chapman J."/>
            <person name="Putnam N.H."/>
            <person name="Hellsten U."/>
            <person name="Kawashima T."/>
            <person name="Kuo A."/>
            <person name="Mitros T."/>
            <person name="Salamov A."/>
            <person name="Carpenter M.L."/>
            <person name="Signorovitch A.Y."/>
            <person name="Moreno M.A."/>
            <person name="Kamm K."/>
            <person name="Grimwood J."/>
            <person name="Schmutz J."/>
            <person name="Shapiro H."/>
            <person name="Grigoriev I.V."/>
            <person name="Buss L.W."/>
            <person name="Schierwater B."/>
            <person name="Dellaporta S.L."/>
            <person name="Rokhsar D.S."/>
        </authorList>
    </citation>
    <scope>NUCLEOTIDE SEQUENCE [LARGE SCALE GENOMIC DNA]</scope>
    <source>
        <strain evidence="7 8">Grell-BS-1999</strain>
    </source>
</reference>
<dbReference type="GO" id="GO:0005759">
    <property type="term" value="C:mitochondrial matrix"/>
    <property type="evidence" value="ECO:0007669"/>
    <property type="project" value="UniProtKB-SubCell"/>
</dbReference>
<evidence type="ECO:0000256" key="3">
    <source>
        <dbReference type="ARBA" id="ARBA00022946"/>
    </source>
</evidence>
<keyword evidence="5 6" id="KW-0143">Chaperone</keyword>
<accession>B3RQD4</accession>
<proteinExistence type="inferred from homology"/>
<evidence type="ECO:0000313" key="8">
    <source>
        <dbReference type="Proteomes" id="UP000009022"/>
    </source>
</evidence>
<evidence type="ECO:0000256" key="6">
    <source>
        <dbReference type="RuleBase" id="RU368039"/>
    </source>
</evidence>
<dbReference type="HOGENOM" id="CLU_102310_2_0_1"/>
<organism evidence="7 8">
    <name type="scientific">Trichoplax adhaerens</name>
    <name type="common">Trichoplax reptans</name>
    <dbReference type="NCBI Taxonomy" id="10228"/>
    <lineage>
        <taxon>Eukaryota</taxon>
        <taxon>Metazoa</taxon>
        <taxon>Placozoa</taxon>
        <taxon>Uniplacotomia</taxon>
        <taxon>Trichoplacea</taxon>
        <taxon>Trichoplacidae</taxon>
        <taxon>Trichoplax</taxon>
    </lineage>
</organism>
<dbReference type="CDD" id="cd20270">
    <property type="entry name" value="Complex1_LYR_SDHAF3_LYRM10"/>
    <property type="match status" value="1"/>
</dbReference>
<dbReference type="InterPro" id="IPR008381">
    <property type="entry name" value="SDHAF3/Sdh7"/>
</dbReference>
<dbReference type="KEGG" id="tad:TRIADDRAFT_53866"/>
<protein>
    <recommendedName>
        <fullName evidence="6">Succinate dehydrogenase assembly factor 3</fullName>
        <shortName evidence="6">SDH assembly factor 3</shortName>
        <shortName evidence="6">SDHAF3</shortName>
    </recommendedName>
</protein>
<dbReference type="RefSeq" id="XP_002109645.1">
    <property type="nucleotide sequence ID" value="XM_002109609.1"/>
</dbReference>
<sequence length="129" mass="15441">MSAANGIRHMKQHKRQVLNLYKRVLRVNKQLPKEFRLVGNAYVRDEFKRHKTMAMDEGNVKEFLSEWKMYADHLEVQLKQNHAIGSNLSSQDLNRLSEDQLGQLYHLQEEVYKEIFNSITSIEYQLYWL</sequence>
<evidence type="ECO:0000256" key="5">
    <source>
        <dbReference type="ARBA" id="ARBA00023186"/>
    </source>
</evidence>
<keyword evidence="3" id="KW-0809">Transit peptide</keyword>
<dbReference type="OrthoDB" id="278329at2759"/>
<gene>
    <name evidence="7" type="ORF">TRIADDRAFT_53866</name>
</gene>
<comment type="similarity">
    <text evidence="2 6">Belongs to the complex I LYR family. SDHAF3 subfamily.</text>
</comment>
<dbReference type="FunCoup" id="B3RQD4">
    <property type="interactions" value="1264"/>
</dbReference>
<dbReference type="EMBL" id="DS985242">
    <property type="protein sequence ID" value="EDV27811.1"/>
    <property type="molecule type" value="Genomic_DNA"/>
</dbReference>
<dbReference type="PhylomeDB" id="B3RQD4"/>
<name>B3RQD4_TRIAD</name>
<dbReference type="GO" id="GO:0034553">
    <property type="term" value="P:mitochondrial respiratory chain complex II assembly"/>
    <property type="evidence" value="ECO:0000318"/>
    <property type="project" value="GO_Central"/>
</dbReference>
<dbReference type="OMA" id="WQQTNEN"/>
<dbReference type="eggNOG" id="KOG4100">
    <property type="taxonomic scope" value="Eukaryota"/>
</dbReference>
<dbReference type="AlphaFoldDB" id="B3RQD4"/>
<dbReference type="PANTHER" id="PTHR13137:SF6">
    <property type="entry name" value="SUCCINATE DEHYDROGENASE ASSEMBLY FACTOR 3, MITOCHONDRIAL"/>
    <property type="match status" value="1"/>
</dbReference>
<evidence type="ECO:0000313" key="7">
    <source>
        <dbReference type="EMBL" id="EDV27811.1"/>
    </source>
</evidence>
<evidence type="ECO:0000256" key="2">
    <source>
        <dbReference type="ARBA" id="ARBA00006020"/>
    </source>
</evidence>
<dbReference type="GeneID" id="6751374"/>
<keyword evidence="8" id="KW-1185">Reference proteome</keyword>
<dbReference type="STRING" id="10228.B3RQD4"/>
<comment type="subcellular location">
    <subcellularLocation>
        <location evidence="1 6">Mitochondrion matrix</location>
    </subcellularLocation>
</comment>
<dbReference type="Pfam" id="PF13233">
    <property type="entry name" value="Complex1_LYR_2"/>
    <property type="match status" value="1"/>
</dbReference>
<evidence type="ECO:0000256" key="4">
    <source>
        <dbReference type="ARBA" id="ARBA00023128"/>
    </source>
</evidence>
<dbReference type="GO" id="GO:0005758">
    <property type="term" value="C:mitochondrial intermembrane space"/>
    <property type="evidence" value="ECO:0000318"/>
    <property type="project" value="GO_Central"/>
</dbReference>